<proteinExistence type="predicted"/>
<dbReference type="AlphaFoldDB" id="A0AAV6TX79"/>
<dbReference type="EMBL" id="JAFNEN010000849">
    <property type="protein sequence ID" value="KAG8176727.1"/>
    <property type="molecule type" value="Genomic_DNA"/>
</dbReference>
<gene>
    <name evidence="1" type="ORF">JTE90_003358</name>
</gene>
<organism evidence="1 2">
    <name type="scientific">Oedothorax gibbosus</name>
    <dbReference type="NCBI Taxonomy" id="931172"/>
    <lineage>
        <taxon>Eukaryota</taxon>
        <taxon>Metazoa</taxon>
        <taxon>Ecdysozoa</taxon>
        <taxon>Arthropoda</taxon>
        <taxon>Chelicerata</taxon>
        <taxon>Arachnida</taxon>
        <taxon>Araneae</taxon>
        <taxon>Araneomorphae</taxon>
        <taxon>Entelegynae</taxon>
        <taxon>Araneoidea</taxon>
        <taxon>Linyphiidae</taxon>
        <taxon>Erigoninae</taxon>
        <taxon>Oedothorax</taxon>
    </lineage>
</organism>
<evidence type="ECO:0000313" key="1">
    <source>
        <dbReference type="EMBL" id="KAG8176727.1"/>
    </source>
</evidence>
<keyword evidence="2" id="KW-1185">Reference proteome</keyword>
<sequence length="163" mass="18235">MNHEEKKISALSEQSVRHVCEDHFHMLENFLRFELQGVRIRLRKGVLPHKFEGMSGIFRGCSNTSSSLTSRSRTSCSLTIRSHTGCSLTSCSFTGCSLSSRLPNPIPVCQMGDSDYVPKDDPGSDYDPEEDEEGKVLRACMVQAVMKDTLMCFGISQKNQLHN</sequence>
<comment type="caution">
    <text evidence="1">The sequence shown here is derived from an EMBL/GenBank/DDBJ whole genome shotgun (WGS) entry which is preliminary data.</text>
</comment>
<reference evidence="1 2" key="1">
    <citation type="journal article" date="2022" name="Nat. Ecol. Evol.">
        <title>A masculinizing supergene underlies an exaggerated male reproductive morph in a spider.</title>
        <authorList>
            <person name="Hendrickx F."/>
            <person name="De Corte Z."/>
            <person name="Sonet G."/>
            <person name="Van Belleghem S.M."/>
            <person name="Kostlbacher S."/>
            <person name="Vangestel C."/>
        </authorList>
    </citation>
    <scope>NUCLEOTIDE SEQUENCE [LARGE SCALE GENOMIC DNA]</scope>
    <source>
        <strain evidence="1">W744_W776</strain>
    </source>
</reference>
<evidence type="ECO:0000313" key="2">
    <source>
        <dbReference type="Proteomes" id="UP000827092"/>
    </source>
</evidence>
<accession>A0AAV6TX79</accession>
<name>A0AAV6TX79_9ARAC</name>
<protein>
    <submittedName>
        <fullName evidence="1">Uncharacterized protein</fullName>
    </submittedName>
</protein>
<dbReference type="Proteomes" id="UP000827092">
    <property type="component" value="Unassembled WGS sequence"/>
</dbReference>